<dbReference type="Pfam" id="PF08238">
    <property type="entry name" value="Sel1"/>
    <property type="match status" value="8"/>
</dbReference>
<proteinExistence type="predicted"/>
<evidence type="ECO:0000313" key="3">
    <source>
        <dbReference type="Proteomes" id="UP000243745"/>
    </source>
</evidence>
<keyword evidence="1" id="KW-0732">Signal</keyword>
<feature type="chain" id="PRO_5024798207" description="TPR repeat" evidence="1">
    <location>
        <begin position="20"/>
        <end position="484"/>
    </location>
</feature>
<dbReference type="OrthoDB" id="1442375at2"/>
<feature type="signal peptide" evidence="1">
    <location>
        <begin position="1"/>
        <end position="19"/>
    </location>
</feature>
<dbReference type="RefSeq" id="WP_093140791.1">
    <property type="nucleotide sequence ID" value="NZ_FOXF01000006.1"/>
</dbReference>
<protein>
    <recommendedName>
        <fullName evidence="4">TPR repeat</fullName>
    </recommendedName>
</protein>
<dbReference type="PANTHER" id="PTHR43628:SF1">
    <property type="entry name" value="CHITIN SYNTHASE REGULATORY FACTOR 2-RELATED"/>
    <property type="match status" value="1"/>
</dbReference>
<sequence>MKVKSLASLILLSSLVLTGCFSKTYEEGVKALKEGRPEEAKEIWVKLVESKQDDDAMFALYKLGDTNPEIMSLDESLGYLHMAADAERTDAEYEWGLFLINQGKFDEGYRYFDKAAVWKEERALRYLDKYHEVREFQIGAEKEDPKSMYEYSKWLLNQKDPSQQQEGYNLARKVAFTDYAPGQALYGTLLYEKGDYQNALSWFEKGMLQGNPECEYYIGMMRIQGNGILRNPAQGVENLKKAADNDNHLAQFELGKIYLYGEPSAGIEKNFNLAFHYISKAAGANMLEAQYIQATMYDQGLGVPKDNVKAITLYKLAAEHDHIKAQSKLGEIYVKTGNSPDVREEGIEWLKKAIEEHDSADAKNSLAYAYENGLGVKQDYGKAYQWYKEAADVDVAAAQFNIGVMVANGRGETKDMSKAFYWVEQAAYNDYPLAVVAISVMYSKGIGVDKDNSKATFWKSKADSLGITDFNEKKAKVSELLNLK</sequence>
<dbReference type="InterPro" id="IPR011990">
    <property type="entry name" value="TPR-like_helical_dom_sf"/>
</dbReference>
<dbReference type="SUPFAM" id="SSF81901">
    <property type="entry name" value="HCP-like"/>
    <property type="match status" value="3"/>
</dbReference>
<dbReference type="Gene3D" id="1.25.40.10">
    <property type="entry name" value="Tetratricopeptide repeat domain"/>
    <property type="match status" value="2"/>
</dbReference>
<dbReference type="AlphaFoldDB" id="A0A662ZFF4"/>
<evidence type="ECO:0000313" key="2">
    <source>
        <dbReference type="EMBL" id="SFP15903.1"/>
    </source>
</evidence>
<dbReference type="InterPro" id="IPR052945">
    <property type="entry name" value="Mitotic_Regulator"/>
</dbReference>
<evidence type="ECO:0008006" key="4">
    <source>
        <dbReference type="Google" id="ProtNLM"/>
    </source>
</evidence>
<keyword evidence="3" id="KW-1185">Reference proteome</keyword>
<dbReference type="SMART" id="SM00671">
    <property type="entry name" value="SEL1"/>
    <property type="match status" value="9"/>
</dbReference>
<dbReference type="InterPro" id="IPR006597">
    <property type="entry name" value="Sel1-like"/>
</dbReference>
<gene>
    <name evidence="2" type="ORF">SAMN02910344_00598</name>
</gene>
<dbReference type="PROSITE" id="PS51257">
    <property type="entry name" value="PROKAR_LIPOPROTEIN"/>
    <property type="match status" value="1"/>
</dbReference>
<dbReference type="Proteomes" id="UP000243745">
    <property type="component" value="Unassembled WGS sequence"/>
</dbReference>
<organism evidence="2 3">
    <name type="scientific">Ruminobacter amylophilus</name>
    <dbReference type="NCBI Taxonomy" id="867"/>
    <lineage>
        <taxon>Bacteria</taxon>
        <taxon>Pseudomonadati</taxon>
        <taxon>Pseudomonadota</taxon>
        <taxon>Gammaproteobacteria</taxon>
        <taxon>Aeromonadales</taxon>
        <taxon>Succinivibrionaceae</taxon>
        <taxon>Ruminobacter</taxon>
    </lineage>
</organism>
<dbReference type="PANTHER" id="PTHR43628">
    <property type="entry name" value="ACTIVATOR OF C KINASE PROTEIN 1-RELATED"/>
    <property type="match status" value="1"/>
</dbReference>
<name>A0A662ZFF4_9GAMM</name>
<evidence type="ECO:0000256" key="1">
    <source>
        <dbReference type="SAM" id="SignalP"/>
    </source>
</evidence>
<dbReference type="EMBL" id="FOXF01000006">
    <property type="protein sequence ID" value="SFP15903.1"/>
    <property type="molecule type" value="Genomic_DNA"/>
</dbReference>
<reference evidence="2 3" key="1">
    <citation type="submission" date="2016-10" db="EMBL/GenBank/DDBJ databases">
        <authorList>
            <person name="Varghese N."/>
            <person name="Submissions S."/>
        </authorList>
    </citation>
    <scope>NUCLEOTIDE SEQUENCE [LARGE SCALE GENOMIC DNA]</scope>
    <source>
        <strain evidence="2 3">DSM 1361</strain>
    </source>
</reference>
<accession>A0A662ZFF4</accession>